<evidence type="ECO:0000313" key="1">
    <source>
        <dbReference type="EMBL" id="KAJ9072195.1"/>
    </source>
</evidence>
<dbReference type="EMBL" id="QTSX02003042">
    <property type="protein sequence ID" value="KAJ9072195.1"/>
    <property type="molecule type" value="Genomic_DNA"/>
</dbReference>
<evidence type="ECO:0000313" key="2">
    <source>
        <dbReference type="Proteomes" id="UP001165960"/>
    </source>
</evidence>
<proteinExistence type="predicted"/>
<accession>A0ACC2TCH6</accession>
<protein>
    <submittedName>
        <fullName evidence="1">Uncharacterized protein</fullName>
    </submittedName>
</protein>
<comment type="caution">
    <text evidence="1">The sequence shown here is derived from an EMBL/GenBank/DDBJ whole genome shotgun (WGS) entry which is preliminary data.</text>
</comment>
<dbReference type="Proteomes" id="UP001165960">
    <property type="component" value="Unassembled WGS sequence"/>
</dbReference>
<sequence>MLSQSNDGSILALFKRMGWAFYLKCGVVRSYSEFSLFNIEITLTPRGLHNTRAMVETVMQVIELIKTKGVKLHYFDEVSFESTITDGRWLKRATGSRFPCCKTIPWTTRWRLRT</sequence>
<reference evidence="1" key="1">
    <citation type="submission" date="2022-04" db="EMBL/GenBank/DDBJ databases">
        <title>Genome of the entomopathogenic fungus Entomophthora muscae.</title>
        <authorList>
            <person name="Elya C."/>
            <person name="Lovett B.R."/>
            <person name="Lee E."/>
            <person name="Macias A.M."/>
            <person name="Hajek A.E."/>
            <person name="De Bivort B.L."/>
            <person name="Kasson M.T."/>
            <person name="De Fine Licht H.H."/>
            <person name="Stajich J.E."/>
        </authorList>
    </citation>
    <scope>NUCLEOTIDE SEQUENCE</scope>
    <source>
        <strain evidence="1">Berkeley</strain>
    </source>
</reference>
<organism evidence="1 2">
    <name type="scientific">Entomophthora muscae</name>
    <dbReference type="NCBI Taxonomy" id="34485"/>
    <lineage>
        <taxon>Eukaryota</taxon>
        <taxon>Fungi</taxon>
        <taxon>Fungi incertae sedis</taxon>
        <taxon>Zoopagomycota</taxon>
        <taxon>Entomophthoromycotina</taxon>
        <taxon>Entomophthoromycetes</taxon>
        <taxon>Entomophthorales</taxon>
        <taxon>Entomophthoraceae</taxon>
        <taxon>Entomophthora</taxon>
    </lineage>
</organism>
<keyword evidence="2" id="KW-1185">Reference proteome</keyword>
<gene>
    <name evidence="1" type="ORF">DSO57_1029975</name>
</gene>
<name>A0ACC2TCH6_9FUNG</name>